<keyword evidence="3" id="KW-0238">DNA-binding</keyword>
<proteinExistence type="inferred from homology"/>
<dbReference type="PANTHER" id="PTHR30419">
    <property type="entry name" value="HTH-TYPE TRANSCRIPTIONAL REGULATOR YBHD"/>
    <property type="match status" value="1"/>
</dbReference>
<dbReference type="FunFam" id="1.10.10.10:FF:000001">
    <property type="entry name" value="LysR family transcriptional regulator"/>
    <property type="match status" value="1"/>
</dbReference>
<dbReference type="Pfam" id="PF03466">
    <property type="entry name" value="LysR_substrate"/>
    <property type="match status" value="1"/>
</dbReference>
<evidence type="ECO:0000313" key="6">
    <source>
        <dbReference type="EMBL" id="RFP77474.1"/>
    </source>
</evidence>
<gene>
    <name evidence="6" type="ORF">DY262_17130</name>
</gene>
<keyword evidence="4" id="KW-0804">Transcription</keyword>
<evidence type="ECO:0000256" key="2">
    <source>
        <dbReference type="ARBA" id="ARBA00023015"/>
    </source>
</evidence>
<dbReference type="InterPro" id="IPR036388">
    <property type="entry name" value="WH-like_DNA-bd_sf"/>
</dbReference>
<name>A0A372EGP3_9BURK</name>
<dbReference type="GO" id="GO:0003677">
    <property type="term" value="F:DNA binding"/>
    <property type="evidence" value="ECO:0007669"/>
    <property type="project" value="UniProtKB-KW"/>
</dbReference>
<evidence type="ECO:0000259" key="5">
    <source>
        <dbReference type="PROSITE" id="PS50931"/>
    </source>
</evidence>
<dbReference type="SUPFAM" id="SSF46785">
    <property type="entry name" value="Winged helix' DNA-binding domain"/>
    <property type="match status" value="1"/>
</dbReference>
<sequence length="305" mass="33127">MKLQTLQALIGIEELGSIRAAAARMHMSQPALTAAIQQLEAELQAPLLARSKQGVSFTRFGQAFMRHAHLIVSESQHAQEEIAQMRGLWEGQVRFSTSPAIALAVLPQALASFSAKYPGVVLSVRDGLYPGVTPALREGTLDFAITPAHRQEVQSDIVAEPLYQSDIVIVAQREHPLAQATSVAELRDCQWVLSSAPGGPGAVIDEVFARAGLGEPRLGMVCESFLALPGVVTHSRMLSTMPRTLFEMNAFRESLCIVPVREAMPSPTICVLRRHDLPLTPAARELIGWIQHVALAGRRAPADQR</sequence>
<dbReference type="InterPro" id="IPR005119">
    <property type="entry name" value="LysR_subst-bd"/>
</dbReference>
<dbReference type="SUPFAM" id="SSF53850">
    <property type="entry name" value="Periplasmic binding protein-like II"/>
    <property type="match status" value="1"/>
</dbReference>
<dbReference type="Gene3D" id="1.10.10.10">
    <property type="entry name" value="Winged helix-like DNA-binding domain superfamily/Winged helix DNA-binding domain"/>
    <property type="match status" value="1"/>
</dbReference>
<dbReference type="RefSeq" id="WP_116960315.1">
    <property type="nucleotide sequence ID" value="NZ_QVLS01000011.1"/>
</dbReference>
<dbReference type="PROSITE" id="PS50931">
    <property type="entry name" value="HTH_LYSR"/>
    <property type="match status" value="1"/>
</dbReference>
<dbReference type="InterPro" id="IPR000847">
    <property type="entry name" value="LysR_HTH_N"/>
</dbReference>
<evidence type="ECO:0000313" key="7">
    <source>
        <dbReference type="Proteomes" id="UP000261931"/>
    </source>
</evidence>
<feature type="domain" description="HTH lysR-type" evidence="5">
    <location>
        <begin position="1"/>
        <end position="58"/>
    </location>
</feature>
<dbReference type="Proteomes" id="UP000261931">
    <property type="component" value="Unassembled WGS sequence"/>
</dbReference>
<dbReference type="GO" id="GO:0003700">
    <property type="term" value="F:DNA-binding transcription factor activity"/>
    <property type="evidence" value="ECO:0007669"/>
    <property type="project" value="InterPro"/>
</dbReference>
<dbReference type="PANTHER" id="PTHR30419:SF30">
    <property type="entry name" value="LYSR FAMILY TRANSCRIPTIONAL REGULATOR"/>
    <property type="match status" value="1"/>
</dbReference>
<dbReference type="InterPro" id="IPR050950">
    <property type="entry name" value="HTH-type_LysR_regulators"/>
</dbReference>
<comment type="caution">
    <text evidence="6">The sequence shown here is derived from an EMBL/GenBank/DDBJ whole genome shotgun (WGS) entry which is preliminary data.</text>
</comment>
<comment type="similarity">
    <text evidence="1">Belongs to the LysR transcriptional regulatory family.</text>
</comment>
<evidence type="ECO:0000256" key="3">
    <source>
        <dbReference type="ARBA" id="ARBA00023125"/>
    </source>
</evidence>
<dbReference type="Gene3D" id="3.40.190.10">
    <property type="entry name" value="Periplasmic binding protein-like II"/>
    <property type="match status" value="2"/>
</dbReference>
<protein>
    <submittedName>
        <fullName evidence="6">LysR family transcriptional regulator</fullName>
    </submittedName>
</protein>
<dbReference type="AlphaFoldDB" id="A0A372EGP3"/>
<evidence type="ECO:0000256" key="4">
    <source>
        <dbReference type="ARBA" id="ARBA00023163"/>
    </source>
</evidence>
<dbReference type="Pfam" id="PF00126">
    <property type="entry name" value="HTH_1"/>
    <property type="match status" value="1"/>
</dbReference>
<organism evidence="6 7">
    <name type="scientific">Hydrogenophaga borbori</name>
    <dbReference type="NCBI Taxonomy" id="2294117"/>
    <lineage>
        <taxon>Bacteria</taxon>
        <taxon>Pseudomonadati</taxon>
        <taxon>Pseudomonadota</taxon>
        <taxon>Betaproteobacteria</taxon>
        <taxon>Burkholderiales</taxon>
        <taxon>Comamonadaceae</taxon>
        <taxon>Hydrogenophaga</taxon>
    </lineage>
</organism>
<dbReference type="GO" id="GO:0005829">
    <property type="term" value="C:cytosol"/>
    <property type="evidence" value="ECO:0007669"/>
    <property type="project" value="TreeGrafter"/>
</dbReference>
<dbReference type="PRINTS" id="PR00039">
    <property type="entry name" value="HTHLYSR"/>
</dbReference>
<reference evidence="6 7" key="1">
    <citation type="submission" date="2018-08" db="EMBL/GenBank/DDBJ databases">
        <title>Hydrogenophaga sp. LA-38 isolated from sludge.</title>
        <authorList>
            <person name="Im W.-T."/>
        </authorList>
    </citation>
    <scope>NUCLEOTIDE SEQUENCE [LARGE SCALE GENOMIC DNA]</scope>
    <source>
        <strain evidence="6 7">LA-38</strain>
    </source>
</reference>
<keyword evidence="7" id="KW-1185">Reference proteome</keyword>
<keyword evidence="2" id="KW-0805">Transcription regulation</keyword>
<dbReference type="EMBL" id="QVLS01000011">
    <property type="protein sequence ID" value="RFP77474.1"/>
    <property type="molecule type" value="Genomic_DNA"/>
</dbReference>
<dbReference type="InterPro" id="IPR036390">
    <property type="entry name" value="WH_DNA-bd_sf"/>
</dbReference>
<evidence type="ECO:0000256" key="1">
    <source>
        <dbReference type="ARBA" id="ARBA00009437"/>
    </source>
</evidence>
<accession>A0A372EGP3</accession>